<accession>A0ABW6RZY1</accession>
<feature type="compositionally biased region" description="Acidic residues" evidence="1">
    <location>
        <begin position="429"/>
        <end position="443"/>
    </location>
</feature>
<feature type="compositionally biased region" description="Basic and acidic residues" evidence="1">
    <location>
        <begin position="8"/>
        <end position="21"/>
    </location>
</feature>
<evidence type="ECO:0000256" key="1">
    <source>
        <dbReference type="SAM" id="MobiDB-lite"/>
    </source>
</evidence>
<evidence type="ECO:0000256" key="2">
    <source>
        <dbReference type="SAM" id="Phobius"/>
    </source>
</evidence>
<dbReference type="RefSeq" id="WP_387404283.1">
    <property type="nucleotide sequence ID" value="NZ_JBIAQY010000005.1"/>
</dbReference>
<reference evidence="3 4" key="1">
    <citation type="submission" date="2024-10" db="EMBL/GenBank/DDBJ databases">
        <title>The Natural Products Discovery Center: Release of the First 8490 Sequenced Strains for Exploring Actinobacteria Biosynthetic Diversity.</title>
        <authorList>
            <person name="Kalkreuter E."/>
            <person name="Kautsar S.A."/>
            <person name="Yang D."/>
            <person name="Bader C.D."/>
            <person name="Teijaro C.N."/>
            <person name="Fluegel L."/>
            <person name="Davis C.M."/>
            <person name="Simpson J.R."/>
            <person name="Lauterbach L."/>
            <person name="Steele A.D."/>
            <person name="Gui C."/>
            <person name="Meng S."/>
            <person name="Li G."/>
            <person name="Viehrig K."/>
            <person name="Ye F."/>
            <person name="Su P."/>
            <person name="Kiefer A.F."/>
            <person name="Nichols A."/>
            <person name="Cepeda A.J."/>
            <person name="Yan W."/>
            <person name="Fan B."/>
            <person name="Jiang Y."/>
            <person name="Adhikari A."/>
            <person name="Zheng C.-J."/>
            <person name="Schuster L."/>
            <person name="Cowan T.M."/>
            <person name="Smanski M.J."/>
            <person name="Chevrette M.G."/>
            <person name="De Carvalho L.P.S."/>
            <person name="Shen B."/>
        </authorList>
    </citation>
    <scope>NUCLEOTIDE SEQUENCE [LARGE SCALE GENOMIC DNA]</scope>
    <source>
        <strain evidence="3 4">NPDC002593</strain>
    </source>
</reference>
<name>A0ABW6RZY1_9NOCA</name>
<feature type="transmembrane region" description="Helical" evidence="2">
    <location>
        <begin position="312"/>
        <end position="330"/>
    </location>
</feature>
<feature type="region of interest" description="Disordered" evidence="1">
    <location>
        <begin position="1"/>
        <end position="31"/>
    </location>
</feature>
<evidence type="ECO:0000313" key="3">
    <source>
        <dbReference type="EMBL" id="MFF3569605.1"/>
    </source>
</evidence>
<evidence type="ECO:0000313" key="4">
    <source>
        <dbReference type="Proteomes" id="UP001601992"/>
    </source>
</evidence>
<feature type="compositionally biased region" description="Basic and acidic residues" evidence="1">
    <location>
        <begin position="447"/>
        <end position="488"/>
    </location>
</feature>
<organism evidence="3 4">
    <name type="scientific">Nocardia jiangxiensis</name>
    <dbReference type="NCBI Taxonomy" id="282685"/>
    <lineage>
        <taxon>Bacteria</taxon>
        <taxon>Bacillati</taxon>
        <taxon>Actinomycetota</taxon>
        <taxon>Actinomycetes</taxon>
        <taxon>Mycobacteriales</taxon>
        <taxon>Nocardiaceae</taxon>
        <taxon>Nocardia</taxon>
    </lineage>
</organism>
<keyword evidence="2" id="KW-0472">Membrane</keyword>
<comment type="caution">
    <text evidence="3">The sequence shown here is derived from an EMBL/GenBank/DDBJ whole genome shotgun (WGS) entry which is preliminary data.</text>
</comment>
<feature type="transmembrane region" description="Helical" evidence="2">
    <location>
        <begin position="57"/>
        <end position="89"/>
    </location>
</feature>
<feature type="transmembrane region" description="Helical" evidence="2">
    <location>
        <begin position="250"/>
        <end position="277"/>
    </location>
</feature>
<feature type="region of interest" description="Disordered" evidence="1">
    <location>
        <begin position="429"/>
        <end position="488"/>
    </location>
</feature>
<sequence length="548" mass="57756">MKASPVRWDPRDSRPPRDENGRGAGRSGPEDNLFLSLSPDRARVLLIVAARATSYTIVVIVALVLVTLFAAGSAMTGASGAIAAGWLAVHQVPLVIGRTTLSLLPLVPTGLVLWLTTRDCARAVEPESSRADLGWILGAALAGPLLVTAVCLAVAEDAASVVALQPPQALAAFAWVGGLHLVAALVGLAVRPNPLRDRVIARIPLWVESATRIAVRAVWRLLLCAAVLTVLSFLLHWSRIGETYRASGNFGGVVGLSLLSLAYLPNTVIGATGLLVGAQVHIGVGGLSVFSVSGAPVPALPILAAVPTGPAAGWWPIVLAVPAAVGVLTGRDCARGTYDQPLRPWATLTAAGVGAVILGVLGGIAGGEVGSFGEIGTGIFLFGGVSFAWLAVAGYLGLIGSRWFLAIPAAELVDEHEYVHAGYADEDYRDDEYDQEYTEDGNSDDAYYERDGAESGGYELDRGRDDRDYDDRGYDGRGHDGQGYDESGYHDLDYDHYVRYGGPHAVEEIDGEVVEEQAALEPAVDPDDILDAEVVETDLPEGRRWDGS</sequence>
<keyword evidence="2" id="KW-0812">Transmembrane</keyword>
<feature type="transmembrane region" description="Helical" evidence="2">
    <location>
        <begin position="95"/>
        <end position="115"/>
    </location>
</feature>
<proteinExistence type="predicted"/>
<dbReference type="InterPro" id="IPR045931">
    <property type="entry name" value="DUF6350"/>
</dbReference>
<gene>
    <name evidence="3" type="ORF">ACFYXQ_17690</name>
</gene>
<dbReference type="Pfam" id="PF19877">
    <property type="entry name" value="DUF6350"/>
    <property type="match status" value="1"/>
</dbReference>
<dbReference type="Proteomes" id="UP001601992">
    <property type="component" value="Unassembled WGS sequence"/>
</dbReference>
<keyword evidence="2" id="KW-1133">Transmembrane helix</keyword>
<protein>
    <submittedName>
        <fullName evidence="3">DUF6350 family protein</fullName>
    </submittedName>
</protein>
<feature type="transmembrane region" description="Helical" evidence="2">
    <location>
        <begin position="284"/>
        <end position="306"/>
    </location>
</feature>
<feature type="transmembrane region" description="Helical" evidence="2">
    <location>
        <begin position="218"/>
        <end position="238"/>
    </location>
</feature>
<feature type="transmembrane region" description="Helical" evidence="2">
    <location>
        <begin position="167"/>
        <end position="190"/>
    </location>
</feature>
<feature type="transmembrane region" description="Helical" evidence="2">
    <location>
        <begin position="342"/>
        <end position="365"/>
    </location>
</feature>
<keyword evidence="4" id="KW-1185">Reference proteome</keyword>
<feature type="transmembrane region" description="Helical" evidence="2">
    <location>
        <begin position="135"/>
        <end position="155"/>
    </location>
</feature>
<dbReference type="EMBL" id="JBIAQY010000005">
    <property type="protein sequence ID" value="MFF3569605.1"/>
    <property type="molecule type" value="Genomic_DNA"/>
</dbReference>
<feature type="transmembrane region" description="Helical" evidence="2">
    <location>
        <begin position="377"/>
        <end position="398"/>
    </location>
</feature>